<evidence type="ECO:0000313" key="3">
    <source>
        <dbReference type="Proteomes" id="UP000756346"/>
    </source>
</evidence>
<reference evidence="2" key="1">
    <citation type="journal article" date="2021" name="Nat. Commun.">
        <title>Genetic determinants of endophytism in the Arabidopsis root mycobiome.</title>
        <authorList>
            <person name="Mesny F."/>
            <person name="Miyauchi S."/>
            <person name="Thiergart T."/>
            <person name="Pickel B."/>
            <person name="Atanasova L."/>
            <person name="Karlsson M."/>
            <person name="Huettel B."/>
            <person name="Barry K.W."/>
            <person name="Haridas S."/>
            <person name="Chen C."/>
            <person name="Bauer D."/>
            <person name="Andreopoulos W."/>
            <person name="Pangilinan J."/>
            <person name="LaButti K."/>
            <person name="Riley R."/>
            <person name="Lipzen A."/>
            <person name="Clum A."/>
            <person name="Drula E."/>
            <person name="Henrissat B."/>
            <person name="Kohler A."/>
            <person name="Grigoriev I.V."/>
            <person name="Martin F.M."/>
            <person name="Hacquard S."/>
        </authorList>
    </citation>
    <scope>NUCLEOTIDE SEQUENCE</scope>
    <source>
        <strain evidence="2">MPI-CAGE-CH-0230</strain>
    </source>
</reference>
<protein>
    <submittedName>
        <fullName evidence="2">Uncharacterized protein</fullName>
    </submittedName>
</protein>
<accession>A0A9P8XY93</accession>
<comment type="caution">
    <text evidence="2">The sequence shown here is derived from an EMBL/GenBank/DDBJ whole genome shotgun (WGS) entry which is preliminary data.</text>
</comment>
<gene>
    <name evidence="2" type="ORF">B0I36DRAFT_332365</name>
</gene>
<dbReference type="AlphaFoldDB" id="A0A9P8XY93"/>
<feature type="compositionally biased region" description="Basic and acidic residues" evidence="1">
    <location>
        <begin position="451"/>
        <end position="461"/>
    </location>
</feature>
<name>A0A9P8XY93_9PEZI</name>
<organism evidence="2 3">
    <name type="scientific">Microdochium trichocladiopsis</name>
    <dbReference type="NCBI Taxonomy" id="1682393"/>
    <lineage>
        <taxon>Eukaryota</taxon>
        <taxon>Fungi</taxon>
        <taxon>Dikarya</taxon>
        <taxon>Ascomycota</taxon>
        <taxon>Pezizomycotina</taxon>
        <taxon>Sordariomycetes</taxon>
        <taxon>Xylariomycetidae</taxon>
        <taxon>Xylariales</taxon>
        <taxon>Microdochiaceae</taxon>
        <taxon>Microdochium</taxon>
    </lineage>
</organism>
<proteinExistence type="predicted"/>
<sequence>MHCGYWNPFLQPSPAQPCLTSRSVSHPGASSVCAQHFAAVQMNCVVGASSRAGSRSLQPRHNTSIGLYVPRDGRISLPGRDANACPPLHTWIYCYYTTHNTMGQQLTTCAQPAVGTCTAHPYSLYSLTAYNSIATSLCAPVNSISYAAYPAYAPVGATACGEGCCGPCKAYIAQLSTTELNPGTTGTVVLCNFYDSQLPATATTCSDAFPYDYFYAYYRDDAQGCFASSTAAASRFCSYVLDRATSTVVVYTGTSTGPAQTSTFTSVVTSGVCEPQSRIQGAAQVAQQTGFPILAENKDSAGAADADVEAAAPFPKTTAPPVPLEQRAVPPAPAPACLDTVAFPRWNYLEACNCLLTDATATTQRTLATTPGPVVTTVRSTVTTTVQKSVVATFRAEVGVPRNQQQQQQQPKRRSFPLVSRKATDAAGNERRIFMYRKGHQHGHQGNQHQSQDHESDDKHGKGVSMHVNSQGKLFTVSRQLNYLRPFGQVTLVKLQGGLTVLGQLAKDTPAGSDDALYDCVVPQTGGSVQCRLVDGTLAVFSEVQIPGGTHKHARAIAVGRRAVKGARVVSLNVGATGTVLVGCGGGGQ</sequence>
<feature type="region of interest" description="Disordered" evidence="1">
    <location>
        <begin position="440"/>
        <end position="465"/>
    </location>
</feature>
<dbReference type="OrthoDB" id="4787729at2759"/>
<dbReference type="Proteomes" id="UP000756346">
    <property type="component" value="Unassembled WGS sequence"/>
</dbReference>
<feature type="region of interest" description="Disordered" evidence="1">
    <location>
        <begin position="400"/>
        <end position="424"/>
    </location>
</feature>
<dbReference type="EMBL" id="JAGTJQ010000009">
    <property type="protein sequence ID" value="KAH7024992.1"/>
    <property type="molecule type" value="Genomic_DNA"/>
</dbReference>
<dbReference type="RefSeq" id="XP_046008540.1">
    <property type="nucleotide sequence ID" value="XM_046155100.1"/>
</dbReference>
<dbReference type="GeneID" id="70184646"/>
<evidence type="ECO:0000256" key="1">
    <source>
        <dbReference type="SAM" id="MobiDB-lite"/>
    </source>
</evidence>
<keyword evidence="3" id="KW-1185">Reference proteome</keyword>
<evidence type="ECO:0000313" key="2">
    <source>
        <dbReference type="EMBL" id="KAH7024992.1"/>
    </source>
</evidence>